<evidence type="ECO:0000259" key="6">
    <source>
        <dbReference type="SMART" id="SM00650"/>
    </source>
</evidence>
<comment type="similarity">
    <text evidence="5">Belongs to the class I-like SAM-binding methyltransferase superfamily. rRNA adenine N(6)-methyltransferase family.</text>
</comment>
<proteinExistence type="inferred from homology"/>
<dbReference type="GO" id="GO:0003723">
    <property type="term" value="F:RNA binding"/>
    <property type="evidence" value="ECO:0007669"/>
    <property type="project" value="UniProtKB-UniRule"/>
</dbReference>
<keyword evidence="8" id="KW-1185">Reference proteome</keyword>
<dbReference type="PANTHER" id="PTHR11727:SF7">
    <property type="entry name" value="DIMETHYLADENOSINE TRANSFERASE-RELATED"/>
    <property type="match status" value="1"/>
</dbReference>
<dbReference type="PANTHER" id="PTHR11727">
    <property type="entry name" value="DIMETHYLADENOSINE TRANSFERASE"/>
    <property type="match status" value="1"/>
</dbReference>
<dbReference type="EMBL" id="CBTY010000009">
    <property type="protein sequence ID" value="CDI06078.1"/>
    <property type="molecule type" value="Genomic_DNA"/>
</dbReference>
<dbReference type="InterPro" id="IPR029063">
    <property type="entry name" value="SAM-dependent_MTases_sf"/>
</dbReference>
<dbReference type="InterPro" id="IPR001737">
    <property type="entry name" value="KsgA/Erm"/>
</dbReference>
<feature type="binding site" evidence="5">
    <location>
        <position position="12"/>
    </location>
    <ligand>
        <name>S-adenosyl-L-methionine</name>
        <dbReference type="ChEBI" id="CHEBI:59789"/>
    </ligand>
</feature>
<protein>
    <submittedName>
        <fullName evidence="7">Ribosomal RNA adenine methylase transferase</fullName>
    </submittedName>
</protein>
<dbReference type="OrthoDB" id="9883at2157"/>
<dbReference type="InterPro" id="IPR020598">
    <property type="entry name" value="rRNA_Ade_methylase_Trfase_N"/>
</dbReference>
<feature type="binding site" evidence="5">
    <location>
        <position position="99"/>
    </location>
    <ligand>
        <name>S-adenosyl-L-methionine</name>
        <dbReference type="ChEBI" id="CHEBI:59789"/>
    </ligand>
</feature>
<keyword evidence="4 5" id="KW-0694">RNA-binding</keyword>
<feature type="domain" description="Ribosomal RNA adenine methylase transferase N-terminal" evidence="6">
    <location>
        <begin position="19"/>
        <end position="180"/>
    </location>
</feature>
<dbReference type="Pfam" id="PF00398">
    <property type="entry name" value="RrnaAD"/>
    <property type="match status" value="1"/>
</dbReference>
<dbReference type="Gene3D" id="3.40.50.150">
    <property type="entry name" value="Vaccinia Virus protein VP39"/>
    <property type="match status" value="1"/>
</dbReference>
<gene>
    <name evidence="7" type="ORF">NITUZ_40244</name>
</gene>
<dbReference type="GO" id="GO:0000179">
    <property type="term" value="F:rRNA (adenine-N6,N6-)-dimethyltransferase activity"/>
    <property type="evidence" value="ECO:0007669"/>
    <property type="project" value="UniProtKB-UniRule"/>
</dbReference>
<keyword evidence="2 5" id="KW-0808">Transferase</keyword>
<reference evidence="7 8" key="1">
    <citation type="journal article" date="2013" name="PLoS ONE">
        <title>Enrichment and Genome Sequence of the Group I.1a Ammonia-Oxidizing Archaeon ?Ca. Nitrosotenuis uzonensis? Representing a Clade Globally.</title>
        <authorList>
            <person name="Lebedeva E.V."/>
            <person name="Hatzenpichler R."/>
            <person name="Pelletier E."/>
            <person name="Schuster N."/>
            <person name="Hauzmayer S."/>
            <person name="Bulaev A."/>
            <person name="Grigor'eva N.V."/>
            <person name="Galushko A."/>
            <person name="Schmid M."/>
            <person name="Palatinszky M."/>
            <person name="Le Paslier D."/>
            <person name="Daims H."/>
            <person name="Wagner M."/>
        </authorList>
    </citation>
    <scope>NUCLEOTIDE SEQUENCE [LARGE SCALE GENOMIC DNA]</scope>
    <source>
        <strain evidence="7 8">N4</strain>
    </source>
</reference>
<dbReference type="SMART" id="SM00650">
    <property type="entry name" value="rADc"/>
    <property type="match status" value="1"/>
</dbReference>
<sequence length="234" mass="26325">MSKSKRQRLGQHFLKSQSIARDMVDAANITKKDIVFEIGTGRGILTPLLCQNAKHVISAEADRDLYSEALVSFADIENLDLVRANGFEIAPKFSVFVSSLPYSKSRQAIEYLAQASFSRAVIMVQKEFADKLGYEGKAIRAISVIANHAFEIEKIMDVGRHNFEPPPKVDSVVLRLRKKAVLSEKLVRTVNLLFSYRRKTISNIAKKFGKSIQSEKRLEELGSDEVIRLAKQLI</sequence>
<dbReference type="SUPFAM" id="SSF53335">
    <property type="entry name" value="S-adenosyl-L-methionine-dependent methyltransferases"/>
    <property type="match status" value="1"/>
</dbReference>
<evidence type="ECO:0000256" key="3">
    <source>
        <dbReference type="ARBA" id="ARBA00022691"/>
    </source>
</evidence>
<evidence type="ECO:0000313" key="8">
    <source>
        <dbReference type="Proteomes" id="UP000018159"/>
    </source>
</evidence>
<comment type="caution">
    <text evidence="5">Lacks conserved residue(s) required for the propagation of feature annotation.</text>
</comment>
<dbReference type="Proteomes" id="UP000018159">
    <property type="component" value="Unassembled WGS sequence"/>
</dbReference>
<dbReference type="PROSITE" id="PS51689">
    <property type="entry name" value="SAM_RNA_A_N6_MT"/>
    <property type="match status" value="1"/>
</dbReference>
<accession>V6AUC7</accession>
<organism evidence="7 8">
    <name type="scientific">Candidatus Nitrosotenuis uzonensis</name>
    <dbReference type="NCBI Taxonomy" id="1407055"/>
    <lineage>
        <taxon>Archaea</taxon>
        <taxon>Nitrososphaerota</taxon>
        <taxon>Candidatus Nitrosotenuis</taxon>
    </lineage>
</organism>
<evidence type="ECO:0000256" key="2">
    <source>
        <dbReference type="ARBA" id="ARBA00022679"/>
    </source>
</evidence>
<evidence type="ECO:0000256" key="4">
    <source>
        <dbReference type="ARBA" id="ARBA00022884"/>
    </source>
</evidence>
<evidence type="ECO:0000256" key="1">
    <source>
        <dbReference type="ARBA" id="ARBA00022603"/>
    </source>
</evidence>
<dbReference type="AlphaFoldDB" id="V6AUC7"/>
<dbReference type="RefSeq" id="WP_081844893.1">
    <property type="nucleotide sequence ID" value="NZ_CBTY010000009.1"/>
</dbReference>
<name>V6AUC7_9ARCH</name>
<evidence type="ECO:0000256" key="5">
    <source>
        <dbReference type="PROSITE-ProRule" id="PRU01026"/>
    </source>
</evidence>
<feature type="binding site" evidence="5">
    <location>
        <position position="14"/>
    </location>
    <ligand>
        <name>S-adenosyl-L-methionine</name>
        <dbReference type="ChEBI" id="CHEBI:59789"/>
    </ligand>
</feature>
<evidence type="ECO:0000313" key="7">
    <source>
        <dbReference type="EMBL" id="CDI06078.1"/>
    </source>
</evidence>
<feature type="binding site" evidence="5">
    <location>
        <position position="60"/>
    </location>
    <ligand>
        <name>S-adenosyl-L-methionine</name>
        <dbReference type="ChEBI" id="CHEBI:59789"/>
    </ligand>
</feature>
<keyword evidence="1 5" id="KW-0489">Methyltransferase</keyword>
<keyword evidence="3 5" id="KW-0949">S-adenosyl-L-methionine</keyword>
<feature type="binding site" evidence="5">
    <location>
        <position position="39"/>
    </location>
    <ligand>
        <name>S-adenosyl-L-methionine</name>
        <dbReference type="ChEBI" id="CHEBI:59789"/>
    </ligand>
</feature>
<dbReference type="STRING" id="1407055.NITUZ_40244"/>
<comment type="caution">
    <text evidence="7">The sequence shown here is derived from an EMBL/GenBank/DDBJ whole genome shotgun (WGS) entry which is preliminary data.</text>
</comment>